<feature type="transmembrane region" description="Helical" evidence="2">
    <location>
        <begin position="99"/>
        <end position="117"/>
    </location>
</feature>
<reference evidence="3 4" key="1">
    <citation type="submission" date="2024-04" db="EMBL/GenBank/DDBJ databases">
        <title>Phyllosticta paracitricarpa is synonymous to the EU quarantine fungus P. citricarpa based on phylogenomic analyses.</title>
        <authorList>
            <consortium name="Lawrence Berkeley National Laboratory"/>
            <person name="Van ingen-buijs V.A."/>
            <person name="Van westerhoven A.C."/>
            <person name="Haridas S."/>
            <person name="Skiadas P."/>
            <person name="Martin F."/>
            <person name="Groenewald J.Z."/>
            <person name="Crous P.W."/>
            <person name="Seidl M.F."/>
        </authorList>
    </citation>
    <scope>NUCLEOTIDE SEQUENCE [LARGE SCALE GENOMIC DNA]</scope>
    <source>
        <strain evidence="3 4">CPC 17464</strain>
    </source>
</reference>
<gene>
    <name evidence="3" type="ORF">J3D65DRAFT_628985</name>
</gene>
<sequence>MDAVGKGDVLCVALRLATHLLTSALHRTHVSSLRTRRRPPVRLQRTYSAPPHHQPNESRHISPTRPHISSLPHAATRQQSKRVESTERKKKRRRRKRNGTTRPLFSFLVVSFMPSVINATRLPLQRCGCQMGLKHIGSWHLIIVVLLLFWYIVVVGGFGYRGDLGLGSRMSASVRHIPRCSACEYEGQLRCLALRRAAWRPLPPPHV</sequence>
<keyword evidence="2" id="KW-0472">Membrane</keyword>
<evidence type="ECO:0000313" key="4">
    <source>
        <dbReference type="Proteomes" id="UP001360953"/>
    </source>
</evidence>
<keyword evidence="2" id="KW-0812">Transmembrane</keyword>
<name>A0ABR1LJ79_9PEZI</name>
<dbReference type="Proteomes" id="UP001360953">
    <property type="component" value="Unassembled WGS sequence"/>
</dbReference>
<comment type="caution">
    <text evidence="3">The sequence shown here is derived from an EMBL/GenBank/DDBJ whole genome shotgun (WGS) entry which is preliminary data.</text>
</comment>
<evidence type="ECO:0000313" key="3">
    <source>
        <dbReference type="EMBL" id="KAK7534785.1"/>
    </source>
</evidence>
<dbReference type="RefSeq" id="XP_066653510.1">
    <property type="nucleotide sequence ID" value="XM_066800691.1"/>
</dbReference>
<dbReference type="EMBL" id="JBBPEH010000008">
    <property type="protein sequence ID" value="KAK7534785.1"/>
    <property type="molecule type" value="Genomic_DNA"/>
</dbReference>
<evidence type="ECO:0000256" key="1">
    <source>
        <dbReference type="SAM" id="MobiDB-lite"/>
    </source>
</evidence>
<organism evidence="3 4">
    <name type="scientific">Phyllosticta citribraziliensis</name>
    <dbReference type="NCBI Taxonomy" id="989973"/>
    <lineage>
        <taxon>Eukaryota</taxon>
        <taxon>Fungi</taxon>
        <taxon>Dikarya</taxon>
        <taxon>Ascomycota</taxon>
        <taxon>Pezizomycotina</taxon>
        <taxon>Dothideomycetes</taxon>
        <taxon>Dothideomycetes incertae sedis</taxon>
        <taxon>Botryosphaeriales</taxon>
        <taxon>Phyllostictaceae</taxon>
        <taxon>Phyllosticta</taxon>
    </lineage>
</organism>
<feature type="compositionally biased region" description="Basic residues" evidence="1">
    <location>
        <begin position="28"/>
        <end position="40"/>
    </location>
</feature>
<keyword evidence="4" id="KW-1185">Reference proteome</keyword>
<dbReference type="GeneID" id="92033597"/>
<keyword evidence="2" id="KW-1133">Transmembrane helix</keyword>
<protein>
    <submittedName>
        <fullName evidence="3">Uncharacterized protein</fullName>
    </submittedName>
</protein>
<accession>A0ABR1LJ79</accession>
<feature type="transmembrane region" description="Helical" evidence="2">
    <location>
        <begin position="137"/>
        <end position="160"/>
    </location>
</feature>
<feature type="compositionally biased region" description="Basic residues" evidence="1">
    <location>
        <begin position="88"/>
        <end position="98"/>
    </location>
</feature>
<evidence type="ECO:0000256" key="2">
    <source>
        <dbReference type="SAM" id="Phobius"/>
    </source>
</evidence>
<feature type="region of interest" description="Disordered" evidence="1">
    <location>
        <begin position="28"/>
        <end position="98"/>
    </location>
</feature>
<proteinExistence type="predicted"/>